<dbReference type="AlphaFoldDB" id="A0A7T7WGN2"/>
<dbReference type="EMBL" id="CP060811">
    <property type="protein sequence ID" value="QQN86984.1"/>
    <property type="molecule type" value="Genomic_DNA"/>
</dbReference>
<name>A0A7T7WGN2_9GAMM</name>
<evidence type="ECO:0000313" key="2">
    <source>
        <dbReference type="Proteomes" id="UP000596079"/>
    </source>
</evidence>
<evidence type="ECO:0000313" key="1">
    <source>
        <dbReference type="EMBL" id="QQN86984.1"/>
    </source>
</evidence>
<dbReference type="Proteomes" id="UP000596079">
    <property type="component" value="Chromosome"/>
</dbReference>
<proteinExistence type="predicted"/>
<organism evidence="1 2">
    <name type="scientific">Acinetobacter variabilis</name>
    <dbReference type="NCBI Taxonomy" id="70346"/>
    <lineage>
        <taxon>Bacteria</taxon>
        <taxon>Pseudomonadati</taxon>
        <taxon>Pseudomonadota</taxon>
        <taxon>Gammaproteobacteria</taxon>
        <taxon>Moraxellales</taxon>
        <taxon>Moraxellaceae</taxon>
        <taxon>Acinetobacter</taxon>
    </lineage>
</organism>
<reference evidence="1 2" key="1">
    <citation type="submission" date="2020-08" db="EMBL/GenBank/DDBJ databases">
        <title>Emergence of ISAba1-mediated novel tet(X) in Acinetobacter variabilis from a chicken farm.</title>
        <authorList>
            <person name="Peng K."/>
            <person name="Li R."/>
        </authorList>
    </citation>
    <scope>NUCLEOTIDE SEQUENCE [LARGE SCALE GENOMIC DNA]</scope>
    <source>
        <strain evidence="1 2">XM9F202-2</strain>
    </source>
</reference>
<gene>
    <name evidence="1" type="ORF">IAQ69_08835</name>
</gene>
<accession>A0A7T7WGN2</accession>
<protein>
    <submittedName>
        <fullName evidence="1">Uncharacterized protein</fullName>
    </submittedName>
</protein>
<dbReference type="RefSeq" id="WP_200228674.1">
    <property type="nucleotide sequence ID" value="NZ_CP060811.1"/>
</dbReference>
<sequence length="235" mass="27644">MYKLISILKELSAQHDIKNYHWDIPKNCPIQIPDYLSSNFDRNVYLKEHLNKALNKGDCLPGYYWIIQEWGGISSFKRNELNDAKILKFLKDLEEKSLTKVSFDRISSFSKVASFIQPSEYVIYDSRVIYSLNWLLFNYASEWELFSQPQSRNSELMKYDMQTIFRLTGKSPKYRSHKNAYNEYCELIKMLSKEIYGQGGKPYLLEMLLFTVAPNAIVEDIQKKVSLKIDLELTV</sequence>